<evidence type="ECO:0000313" key="3">
    <source>
        <dbReference type="EMBL" id="KAG6413142.1"/>
    </source>
</evidence>
<dbReference type="InterPro" id="IPR044820">
    <property type="entry name" value="AGD14-like"/>
</dbReference>
<dbReference type="InterPro" id="IPR001164">
    <property type="entry name" value="ArfGAP_dom"/>
</dbReference>
<dbReference type="Pfam" id="PF01412">
    <property type="entry name" value="ArfGap"/>
    <property type="match status" value="1"/>
</dbReference>
<evidence type="ECO:0000256" key="1">
    <source>
        <dbReference type="SAM" id="MobiDB-lite"/>
    </source>
</evidence>
<reference evidence="3" key="1">
    <citation type="submission" date="2018-01" db="EMBL/GenBank/DDBJ databases">
        <authorList>
            <person name="Mao J.F."/>
        </authorList>
    </citation>
    <scope>NUCLEOTIDE SEQUENCE</scope>
    <source>
        <strain evidence="3">Huo1</strain>
        <tissue evidence="3">Leaf</tissue>
    </source>
</reference>
<evidence type="ECO:0000313" key="4">
    <source>
        <dbReference type="Proteomes" id="UP000298416"/>
    </source>
</evidence>
<protein>
    <recommendedName>
        <fullName evidence="2">Arf-GAP domain-containing protein</fullName>
    </recommendedName>
</protein>
<feature type="region of interest" description="Disordered" evidence="1">
    <location>
        <begin position="733"/>
        <end position="752"/>
    </location>
</feature>
<evidence type="ECO:0000259" key="2">
    <source>
        <dbReference type="Pfam" id="PF01412"/>
    </source>
</evidence>
<sequence length="752" mass="82846">MGSKREEVRNEKIIRGLMKLPPNRRCINCNSLHHSFLLIRAHLLVKLCGELAVNVSEKLGLLCLREARVPNMCARTFGHLFVCHAVECSEYSSSHPSFLYFTINYRCREFTHRVKSVSMAKFTSQEVDELQKGGNQRARELFLKAWDPQSQRLPDNSNPDRVREFIKHVYVDKRYAIEKMPEKPPRDPQTIRSLEDETRRASSYHSFSQSPPYDFQYEERRYGKPIPSLGRKPGSDRGLYDGKLSSFSSPGQSSDLAYDERFANEGSWPRISDYSVSSGGDPFRSDVLSPNFQRETWSPFSESETLSNFTNVVHGHHTFLHSSKAHGGSRRVGHPQYSYVQRTSSLGSIGSFDSMSFKSVSSVAATEAQLSVGTSQEKASPLVSLPQSSASSSFNGLDLFNEPFSPQNTTSPKTVCNSQSPETLLPQPLDLFQQSPISSAPTLTEQQPSETLRHAPLEFTGLPQQQPIAGFDGMTSDVVMAQKGAWATFDLSQNSLIMGSENSTPAAVPSSDGNNLLVFNPFSLDHCASNQKDPPSLEHSALTHALWQDSLQNAETTTNNTQEWNAFDDSTGKQPVEYKLEDRGQAPVLYDSNDNRSLGSGVYEAPPSDGNFRTSYGIQPPSTSVSLHSSMALQSFSFVPEAGVHPVATAHRPTNPFDFPCDADLAPTNMTQFWDMSSLQAALPINQGLATYVNDVNESWFPQNTVPYTPGAVAFDPPNGSLGYIVGQVPTTHIPSSPAQGPVSSTGGNPFA</sequence>
<feature type="domain" description="Arf-GAP" evidence="2">
    <location>
        <begin position="111"/>
        <end position="177"/>
    </location>
</feature>
<feature type="compositionally biased region" description="Basic and acidic residues" evidence="1">
    <location>
        <begin position="177"/>
        <end position="186"/>
    </location>
</feature>
<gene>
    <name evidence="3" type="ORF">SASPL_125844</name>
</gene>
<name>A0A8X8ZQ85_SALSN</name>
<keyword evidence="4" id="KW-1185">Reference proteome</keyword>
<dbReference type="Proteomes" id="UP000298416">
    <property type="component" value="Unassembled WGS sequence"/>
</dbReference>
<feature type="compositionally biased region" description="Polar residues" evidence="1">
    <location>
        <begin position="245"/>
        <end position="255"/>
    </location>
</feature>
<dbReference type="PANTHER" id="PTHR46085">
    <property type="entry name" value="ARFGAP/RECO-RELATED"/>
    <property type="match status" value="1"/>
</dbReference>
<dbReference type="Gene3D" id="1.10.220.150">
    <property type="entry name" value="Arf GTPase activating protein"/>
    <property type="match status" value="1"/>
</dbReference>
<feature type="region of interest" description="Disordered" evidence="1">
    <location>
        <begin position="177"/>
        <end position="255"/>
    </location>
</feature>
<organism evidence="3">
    <name type="scientific">Salvia splendens</name>
    <name type="common">Scarlet sage</name>
    <dbReference type="NCBI Taxonomy" id="180675"/>
    <lineage>
        <taxon>Eukaryota</taxon>
        <taxon>Viridiplantae</taxon>
        <taxon>Streptophyta</taxon>
        <taxon>Embryophyta</taxon>
        <taxon>Tracheophyta</taxon>
        <taxon>Spermatophyta</taxon>
        <taxon>Magnoliopsida</taxon>
        <taxon>eudicotyledons</taxon>
        <taxon>Gunneridae</taxon>
        <taxon>Pentapetalae</taxon>
        <taxon>asterids</taxon>
        <taxon>lamiids</taxon>
        <taxon>Lamiales</taxon>
        <taxon>Lamiaceae</taxon>
        <taxon>Nepetoideae</taxon>
        <taxon>Mentheae</taxon>
        <taxon>Salviinae</taxon>
        <taxon>Salvia</taxon>
        <taxon>Salvia subgen. Calosphace</taxon>
        <taxon>core Calosphace</taxon>
    </lineage>
</organism>
<proteinExistence type="predicted"/>
<comment type="caution">
    <text evidence="3">The sequence shown here is derived from an EMBL/GenBank/DDBJ whole genome shotgun (WGS) entry which is preliminary data.</text>
</comment>
<feature type="compositionally biased region" description="Polar residues" evidence="1">
    <location>
        <begin position="201"/>
        <end position="211"/>
    </location>
</feature>
<dbReference type="AlphaFoldDB" id="A0A8X8ZQ85"/>
<dbReference type="EMBL" id="PNBA02000009">
    <property type="protein sequence ID" value="KAG6413142.1"/>
    <property type="molecule type" value="Genomic_DNA"/>
</dbReference>
<dbReference type="PANTHER" id="PTHR46085:SF4">
    <property type="entry name" value="ADP-RIBOSYLATION FACTOR GTPASE-ACTIVATING PROTEIN AGD14-RELATED"/>
    <property type="match status" value="1"/>
</dbReference>
<feature type="compositionally biased region" description="Polar residues" evidence="1">
    <location>
        <begin position="404"/>
        <end position="422"/>
    </location>
</feature>
<accession>A0A8X8ZQ85</accession>
<reference evidence="3" key="2">
    <citation type="submission" date="2020-08" db="EMBL/GenBank/DDBJ databases">
        <title>Plant Genome Project.</title>
        <authorList>
            <person name="Zhang R.-G."/>
        </authorList>
    </citation>
    <scope>NUCLEOTIDE SEQUENCE</scope>
    <source>
        <strain evidence="3">Huo1</strain>
        <tissue evidence="3">Leaf</tissue>
    </source>
</reference>
<feature type="region of interest" description="Disordered" evidence="1">
    <location>
        <begin position="400"/>
        <end position="425"/>
    </location>
</feature>
<dbReference type="InterPro" id="IPR037278">
    <property type="entry name" value="ARFGAP/RecO"/>
</dbReference>
<dbReference type="SUPFAM" id="SSF57863">
    <property type="entry name" value="ArfGap/RecO-like zinc finger"/>
    <property type="match status" value="1"/>
</dbReference>
<dbReference type="GO" id="GO:0005096">
    <property type="term" value="F:GTPase activator activity"/>
    <property type="evidence" value="ECO:0007669"/>
    <property type="project" value="InterPro"/>
</dbReference>
<dbReference type="InterPro" id="IPR038508">
    <property type="entry name" value="ArfGAP_dom_sf"/>
</dbReference>